<feature type="transmembrane region" description="Helical" evidence="1">
    <location>
        <begin position="9"/>
        <end position="31"/>
    </location>
</feature>
<accession>A0A1H9JRR3</accession>
<gene>
    <name evidence="2" type="ORF">SAMN05216522_10837</name>
</gene>
<sequence length="151" mass="16507">MGNTPLKALWLKITARLLGLILLLTALFFIIEGGKLLSLGGSGYFLISGIFLLVSSIQLFRLRASGAVRYLLFALGTLVWAVMEVGIVFWPLISRMMFPAGLAIIAFVILPSLRQPAPTRGNANCKYRQLCSRLSDDSGFRGCVCRHVSTS</sequence>
<evidence type="ECO:0000313" key="3">
    <source>
        <dbReference type="Proteomes" id="UP000242515"/>
    </source>
</evidence>
<proteinExistence type="predicted"/>
<protein>
    <submittedName>
        <fullName evidence="2">Quinate dehydrogenase (Quinone)</fullName>
    </submittedName>
</protein>
<evidence type="ECO:0000256" key="1">
    <source>
        <dbReference type="SAM" id="Phobius"/>
    </source>
</evidence>
<dbReference type="Proteomes" id="UP000242515">
    <property type="component" value="Unassembled WGS sequence"/>
</dbReference>
<dbReference type="STRING" id="988801.SAMN05216522_10837"/>
<reference evidence="3" key="1">
    <citation type="submission" date="2016-10" db="EMBL/GenBank/DDBJ databases">
        <authorList>
            <person name="Varghese N."/>
            <person name="Submissions S."/>
        </authorList>
    </citation>
    <scope>NUCLEOTIDE SEQUENCE [LARGE SCALE GENOMIC DNA]</scope>
    <source>
        <strain evidence="3">8N4</strain>
    </source>
</reference>
<organism evidence="2 3">
    <name type="scientific">Rosenbergiella nectarea</name>
    <dbReference type="NCBI Taxonomy" id="988801"/>
    <lineage>
        <taxon>Bacteria</taxon>
        <taxon>Pseudomonadati</taxon>
        <taxon>Pseudomonadota</taxon>
        <taxon>Gammaproteobacteria</taxon>
        <taxon>Enterobacterales</taxon>
        <taxon>Erwiniaceae</taxon>
        <taxon>Rosenbergiella</taxon>
    </lineage>
</organism>
<keyword evidence="1" id="KW-0812">Transmembrane</keyword>
<name>A0A1H9JRR3_9GAMM</name>
<feature type="transmembrane region" description="Helical" evidence="1">
    <location>
        <begin position="67"/>
        <end position="90"/>
    </location>
</feature>
<keyword evidence="3" id="KW-1185">Reference proteome</keyword>
<feature type="transmembrane region" description="Helical" evidence="1">
    <location>
        <begin position="43"/>
        <end position="60"/>
    </location>
</feature>
<evidence type="ECO:0000313" key="2">
    <source>
        <dbReference type="EMBL" id="SEQ89478.1"/>
    </source>
</evidence>
<dbReference type="EMBL" id="FOGC01000008">
    <property type="protein sequence ID" value="SEQ89478.1"/>
    <property type="molecule type" value="Genomic_DNA"/>
</dbReference>
<feature type="transmembrane region" description="Helical" evidence="1">
    <location>
        <begin position="96"/>
        <end position="113"/>
    </location>
</feature>
<keyword evidence="1" id="KW-1133">Transmembrane helix</keyword>
<keyword evidence="1" id="KW-0472">Membrane</keyword>
<dbReference type="AlphaFoldDB" id="A0A1H9JRR3"/>